<evidence type="ECO:0000256" key="1">
    <source>
        <dbReference type="SAM" id="MobiDB-lite"/>
    </source>
</evidence>
<name>A0ABW3QNC5_9PSEU</name>
<keyword evidence="3" id="KW-1185">Reference proteome</keyword>
<reference evidence="3" key="1">
    <citation type="journal article" date="2019" name="Int. J. Syst. Evol. Microbiol.">
        <title>The Global Catalogue of Microorganisms (GCM) 10K type strain sequencing project: providing services to taxonomists for standard genome sequencing and annotation.</title>
        <authorList>
            <consortium name="The Broad Institute Genomics Platform"/>
            <consortium name="The Broad Institute Genome Sequencing Center for Infectious Disease"/>
            <person name="Wu L."/>
            <person name="Ma J."/>
        </authorList>
    </citation>
    <scope>NUCLEOTIDE SEQUENCE [LARGE SCALE GENOMIC DNA]</scope>
    <source>
        <strain evidence="3">CCUG 60214</strain>
    </source>
</reference>
<proteinExistence type="predicted"/>
<feature type="region of interest" description="Disordered" evidence="1">
    <location>
        <begin position="1"/>
        <end position="20"/>
    </location>
</feature>
<protein>
    <submittedName>
        <fullName evidence="2">Uncharacterized protein</fullName>
    </submittedName>
</protein>
<sequence length="106" mass="11383">MLSFDVEVPKAGASDPELGSTRGDAIIDKIDLTLVELTLDEQAERTGRYVVVIRYANAHHPAAERSSPIRARARTDTPWAASGGRCPRGAGIIRLWCRSADGHSAG</sequence>
<evidence type="ECO:0000313" key="3">
    <source>
        <dbReference type="Proteomes" id="UP001597168"/>
    </source>
</evidence>
<evidence type="ECO:0000313" key="2">
    <source>
        <dbReference type="EMBL" id="MFD1146534.1"/>
    </source>
</evidence>
<gene>
    <name evidence="2" type="ORF">ACFQ3T_05310</name>
</gene>
<comment type="caution">
    <text evidence="2">The sequence shown here is derived from an EMBL/GenBank/DDBJ whole genome shotgun (WGS) entry which is preliminary data.</text>
</comment>
<dbReference type="Proteomes" id="UP001597168">
    <property type="component" value="Unassembled WGS sequence"/>
</dbReference>
<dbReference type="EMBL" id="JBHTLK010000014">
    <property type="protein sequence ID" value="MFD1146534.1"/>
    <property type="molecule type" value="Genomic_DNA"/>
</dbReference>
<dbReference type="RefSeq" id="WP_380720440.1">
    <property type="nucleotide sequence ID" value="NZ_JBHTLK010000014.1"/>
</dbReference>
<accession>A0ABW3QNC5</accession>
<organism evidence="2 3">
    <name type="scientific">Saccharothrix hoggarensis</name>
    <dbReference type="NCBI Taxonomy" id="913853"/>
    <lineage>
        <taxon>Bacteria</taxon>
        <taxon>Bacillati</taxon>
        <taxon>Actinomycetota</taxon>
        <taxon>Actinomycetes</taxon>
        <taxon>Pseudonocardiales</taxon>
        <taxon>Pseudonocardiaceae</taxon>
        <taxon>Saccharothrix</taxon>
    </lineage>
</organism>